<name>C7Z959_FUSV7</name>
<organism evidence="2 3">
    <name type="scientific">Fusarium vanettenii (strain ATCC MYA-4622 / CBS 123669 / FGSC 9596 / NRRL 45880 / 77-13-4)</name>
    <name type="common">Fusarium solani subsp. pisi</name>
    <dbReference type="NCBI Taxonomy" id="660122"/>
    <lineage>
        <taxon>Eukaryota</taxon>
        <taxon>Fungi</taxon>
        <taxon>Dikarya</taxon>
        <taxon>Ascomycota</taxon>
        <taxon>Pezizomycotina</taxon>
        <taxon>Sordariomycetes</taxon>
        <taxon>Hypocreomycetidae</taxon>
        <taxon>Hypocreales</taxon>
        <taxon>Nectriaceae</taxon>
        <taxon>Fusarium</taxon>
        <taxon>Fusarium solani species complex</taxon>
        <taxon>Fusarium vanettenii</taxon>
    </lineage>
</organism>
<protein>
    <submittedName>
        <fullName evidence="2">Uncharacterized protein</fullName>
    </submittedName>
</protein>
<feature type="region of interest" description="Disordered" evidence="1">
    <location>
        <begin position="373"/>
        <end position="413"/>
    </location>
</feature>
<dbReference type="RefSeq" id="XP_003044671.1">
    <property type="nucleotide sequence ID" value="XM_003044625.1"/>
</dbReference>
<keyword evidence="3" id="KW-1185">Reference proteome</keyword>
<dbReference type="VEuPathDB" id="FungiDB:NECHADRAFT_81480"/>
<feature type="compositionally biased region" description="Polar residues" evidence="1">
    <location>
        <begin position="12"/>
        <end position="21"/>
    </location>
</feature>
<feature type="compositionally biased region" description="Basic and acidic residues" evidence="1">
    <location>
        <begin position="79"/>
        <end position="88"/>
    </location>
</feature>
<feature type="compositionally biased region" description="Polar residues" evidence="1">
    <location>
        <begin position="379"/>
        <end position="390"/>
    </location>
</feature>
<proteinExistence type="predicted"/>
<feature type="compositionally biased region" description="Polar residues" evidence="1">
    <location>
        <begin position="41"/>
        <end position="59"/>
    </location>
</feature>
<feature type="region of interest" description="Disordered" evidence="1">
    <location>
        <begin position="39"/>
        <end position="175"/>
    </location>
</feature>
<dbReference type="KEGG" id="nhe:NECHADRAFT_81480"/>
<dbReference type="HOGENOM" id="CLU_665783_0_0_1"/>
<dbReference type="AlphaFoldDB" id="C7Z959"/>
<dbReference type="InParanoid" id="C7Z959"/>
<evidence type="ECO:0000313" key="3">
    <source>
        <dbReference type="Proteomes" id="UP000005206"/>
    </source>
</evidence>
<dbReference type="GeneID" id="9673168"/>
<dbReference type="OrthoDB" id="5106219at2759"/>
<dbReference type="Proteomes" id="UP000005206">
    <property type="component" value="Chromosome 6"/>
</dbReference>
<sequence>MEPIKEEPEDFGTNSMMLNNIEQDPDTVDAGALVLRDVEDQSQSDTMTLGETVDQSPTDDMSLDELEDFSDAFSGGALIDRDSDDHSEASTVILANRNQQPDTQDVTMTGALDLYSNINPSPDNDNDSDEENHLALTPEPARTHRGTASSPFTDADSDDRDQTGSSVDALNGSSFDDSATSSFGSYFVGNESQPGQYGVFPYNVVNPNAFHHVPFPHPGMMPAAPWPQVPMSQPLFPMLPEPLLPHNPYVVNPPQAPAGYPYVPFVPPMQPMAFPTYCPPYAPFGYTPFGYQPVYQAPINHFGGTYPPLATERWNLDLPDTNAQRTAAAEYPVRTQTPYPPRYLPRNGSGFEYTGLASETPNWNPTSIGMFEEPGTMNRPASVNRATTGSPLERRRTTEEPFESAHSFSWTEQ</sequence>
<accession>C7Z959</accession>
<feature type="compositionally biased region" description="Acidic residues" evidence="1">
    <location>
        <begin position="61"/>
        <end position="70"/>
    </location>
</feature>
<feature type="compositionally biased region" description="Polar residues" evidence="1">
    <location>
        <begin position="163"/>
        <end position="175"/>
    </location>
</feature>
<evidence type="ECO:0000313" key="2">
    <source>
        <dbReference type="EMBL" id="EEU38958.1"/>
    </source>
</evidence>
<evidence type="ECO:0000256" key="1">
    <source>
        <dbReference type="SAM" id="MobiDB-lite"/>
    </source>
</evidence>
<gene>
    <name evidence="2" type="ORF">NECHADRAFT_81480</name>
</gene>
<dbReference type="EMBL" id="GG698912">
    <property type="protein sequence ID" value="EEU38958.1"/>
    <property type="molecule type" value="Genomic_DNA"/>
</dbReference>
<reference evidence="2 3" key="1">
    <citation type="journal article" date="2009" name="PLoS Genet.">
        <title>The genome of Nectria haematococca: contribution of supernumerary chromosomes to gene expansion.</title>
        <authorList>
            <person name="Coleman J.J."/>
            <person name="Rounsley S.D."/>
            <person name="Rodriguez-Carres M."/>
            <person name="Kuo A."/>
            <person name="Wasmann C.C."/>
            <person name="Grimwood J."/>
            <person name="Schmutz J."/>
            <person name="Taga M."/>
            <person name="White G.J."/>
            <person name="Zhou S."/>
            <person name="Schwartz D.C."/>
            <person name="Freitag M."/>
            <person name="Ma L.J."/>
            <person name="Danchin E.G."/>
            <person name="Henrissat B."/>
            <person name="Coutinho P.M."/>
            <person name="Nelson D.R."/>
            <person name="Straney D."/>
            <person name="Napoli C.A."/>
            <person name="Barker B.M."/>
            <person name="Gribskov M."/>
            <person name="Rep M."/>
            <person name="Kroken S."/>
            <person name="Molnar I."/>
            <person name="Rensing C."/>
            <person name="Kennell J.C."/>
            <person name="Zamora J."/>
            <person name="Farman M.L."/>
            <person name="Selker E.U."/>
            <person name="Salamov A."/>
            <person name="Shapiro H."/>
            <person name="Pangilinan J."/>
            <person name="Lindquist E."/>
            <person name="Lamers C."/>
            <person name="Grigoriev I.V."/>
            <person name="Geiser D.M."/>
            <person name="Covert S.F."/>
            <person name="Temporini E."/>
            <person name="Vanetten H.D."/>
        </authorList>
    </citation>
    <scope>NUCLEOTIDE SEQUENCE [LARGE SCALE GENOMIC DNA]</scope>
    <source>
        <strain evidence="3">ATCC MYA-4622 / CBS 123669 / FGSC 9596 / NRRL 45880 / 77-13-4</strain>
    </source>
</reference>
<feature type="region of interest" description="Disordered" evidence="1">
    <location>
        <begin position="1"/>
        <end position="21"/>
    </location>
</feature>
<feature type="compositionally biased region" description="Polar residues" evidence="1">
    <location>
        <begin position="96"/>
        <end position="107"/>
    </location>
</feature>